<keyword evidence="3" id="KW-0472">Membrane</keyword>
<dbReference type="GO" id="GO:0046872">
    <property type="term" value="F:metal ion binding"/>
    <property type="evidence" value="ECO:0007669"/>
    <property type="project" value="UniProtKB-KW"/>
</dbReference>
<sequence>MITLLNQETNYNNTTYTKIENICSRNYLSIYLFLLLIIPDIYIYKSYITKSTGGNPFGWLWFIPSVILLFALVWILLSSRDALAIQHLIGTFTITYMTIVLPKTIFMICSLLDLPLKYLFKWQIQPFSWLGIILGTGMMLMVLYGAIWGKTRFDVKQVTFASPNLPAAFDGYRIAQISDIHTGSWNGDRTALQKAVDLINAQQTDLIVFTGDIVNTKASELEPFENILAQLKAPDGVFSILGNHDYGPYHNWPTTEARDQNIRDVQNKQASMGWQLLNNDHVILKRATDSIALIGVENNGEPPFSQYSDLPKAMEGTEQCSFKLLLSHNPTHWRREVLDTDIDLMLSGHTHAMQFAFGRHSPSRFMYPEWSGLYMEGKQGLYVNVGLGYIGLMPLRFGAWPEITVITLKQLKMEN</sequence>
<dbReference type="Pfam" id="PF00149">
    <property type="entry name" value="Metallophos"/>
    <property type="match status" value="1"/>
</dbReference>
<dbReference type="RefSeq" id="WP_117721451.1">
    <property type="nucleotide sequence ID" value="NZ_CAUGOG010000002.1"/>
</dbReference>
<feature type="transmembrane region" description="Helical" evidence="3">
    <location>
        <begin position="126"/>
        <end position="147"/>
    </location>
</feature>
<dbReference type="InterPro" id="IPR051158">
    <property type="entry name" value="Metallophosphoesterase_sf"/>
</dbReference>
<dbReference type="AlphaFoldDB" id="A0A413IQX1"/>
<keyword evidence="3" id="KW-1133">Transmembrane helix</keyword>
<proteinExistence type="predicted"/>
<dbReference type="OrthoDB" id="9780884at2"/>
<feature type="domain" description="Calcineurin-like phosphoesterase" evidence="4">
    <location>
        <begin position="173"/>
        <end position="352"/>
    </location>
</feature>
<comment type="caution">
    <text evidence="5">The sequence shown here is derived from an EMBL/GenBank/DDBJ whole genome shotgun (WGS) entry which is preliminary data.</text>
</comment>
<dbReference type="PANTHER" id="PTHR31302">
    <property type="entry name" value="TRANSMEMBRANE PROTEIN WITH METALLOPHOSPHOESTERASE DOMAIN-RELATED"/>
    <property type="match status" value="1"/>
</dbReference>
<dbReference type="GO" id="GO:0009245">
    <property type="term" value="P:lipid A biosynthetic process"/>
    <property type="evidence" value="ECO:0007669"/>
    <property type="project" value="TreeGrafter"/>
</dbReference>
<dbReference type="InterPro" id="IPR004843">
    <property type="entry name" value="Calcineurin-like_PHP"/>
</dbReference>
<dbReference type="SUPFAM" id="SSF56300">
    <property type="entry name" value="Metallo-dependent phosphatases"/>
    <property type="match status" value="1"/>
</dbReference>
<reference evidence="5 6" key="1">
    <citation type="submission" date="2018-08" db="EMBL/GenBank/DDBJ databases">
        <title>A genome reference for cultivated species of the human gut microbiota.</title>
        <authorList>
            <person name="Zou Y."/>
            <person name="Xue W."/>
            <person name="Luo G."/>
        </authorList>
    </citation>
    <scope>NUCLEOTIDE SEQUENCE [LARGE SCALE GENOMIC DNA]</scope>
    <source>
        <strain evidence="5 6">OF02-7</strain>
    </source>
</reference>
<dbReference type="PANTHER" id="PTHR31302:SF31">
    <property type="entry name" value="PHOSPHODIESTERASE YAEI"/>
    <property type="match status" value="1"/>
</dbReference>
<feature type="transmembrane region" description="Helical" evidence="3">
    <location>
        <begin position="89"/>
        <end position="114"/>
    </location>
</feature>
<accession>A0A413IQX1</accession>
<dbReference type="CDD" id="cd07385">
    <property type="entry name" value="MPP_YkuE_C"/>
    <property type="match status" value="1"/>
</dbReference>
<name>A0A413IQX1_9BACT</name>
<dbReference type="InterPro" id="IPR029052">
    <property type="entry name" value="Metallo-depent_PP-like"/>
</dbReference>
<dbReference type="GO" id="GO:0016020">
    <property type="term" value="C:membrane"/>
    <property type="evidence" value="ECO:0007669"/>
    <property type="project" value="GOC"/>
</dbReference>
<dbReference type="GO" id="GO:0008758">
    <property type="term" value="F:UDP-2,3-diacylglucosamine hydrolase activity"/>
    <property type="evidence" value="ECO:0007669"/>
    <property type="project" value="TreeGrafter"/>
</dbReference>
<feature type="transmembrane region" description="Helical" evidence="3">
    <location>
        <begin position="28"/>
        <end position="47"/>
    </location>
</feature>
<evidence type="ECO:0000256" key="3">
    <source>
        <dbReference type="SAM" id="Phobius"/>
    </source>
</evidence>
<evidence type="ECO:0000259" key="4">
    <source>
        <dbReference type="Pfam" id="PF00149"/>
    </source>
</evidence>
<protein>
    <submittedName>
        <fullName evidence="5">Metallophosphoesterase</fullName>
    </submittedName>
</protein>
<feature type="transmembrane region" description="Helical" evidence="3">
    <location>
        <begin position="59"/>
        <end position="77"/>
    </location>
</feature>
<evidence type="ECO:0000256" key="2">
    <source>
        <dbReference type="ARBA" id="ARBA00022801"/>
    </source>
</evidence>
<dbReference type="Proteomes" id="UP000286063">
    <property type="component" value="Unassembled WGS sequence"/>
</dbReference>
<dbReference type="Gene3D" id="3.60.21.10">
    <property type="match status" value="1"/>
</dbReference>
<evidence type="ECO:0000313" key="5">
    <source>
        <dbReference type="EMBL" id="RGY19740.1"/>
    </source>
</evidence>
<keyword evidence="3" id="KW-0812">Transmembrane</keyword>
<evidence type="ECO:0000313" key="6">
    <source>
        <dbReference type="Proteomes" id="UP000286063"/>
    </source>
</evidence>
<keyword evidence="2" id="KW-0378">Hydrolase</keyword>
<organism evidence="5 6">
    <name type="scientific">Butyricimonas virosa</name>
    <dbReference type="NCBI Taxonomy" id="544645"/>
    <lineage>
        <taxon>Bacteria</taxon>
        <taxon>Pseudomonadati</taxon>
        <taxon>Bacteroidota</taxon>
        <taxon>Bacteroidia</taxon>
        <taxon>Bacteroidales</taxon>
        <taxon>Odoribacteraceae</taxon>
        <taxon>Butyricimonas</taxon>
    </lineage>
</organism>
<dbReference type="EMBL" id="QSCR01000005">
    <property type="protein sequence ID" value="RGY19740.1"/>
    <property type="molecule type" value="Genomic_DNA"/>
</dbReference>
<evidence type="ECO:0000256" key="1">
    <source>
        <dbReference type="ARBA" id="ARBA00022723"/>
    </source>
</evidence>
<keyword evidence="1" id="KW-0479">Metal-binding</keyword>
<gene>
    <name evidence="5" type="ORF">DXA50_05135</name>
</gene>